<dbReference type="Pfam" id="PF01580">
    <property type="entry name" value="FtsK_SpoIIIE"/>
    <property type="match status" value="1"/>
</dbReference>
<gene>
    <name evidence="7" type="ORF">FJM05_02830</name>
</gene>
<evidence type="ECO:0000313" key="8">
    <source>
        <dbReference type="Proteomes" id="UP000318231"/>
    </source>
</evidence>
<evidence type="ECO:0000256" key="1">
    <source>
        <dbReference type="ARBA" id="ARBA00022741"/>
    </source>
</evidence>
<dbReference type="PANTHER" id="PTHR22683">
    <property type="entry name" value="SPORULATION PROTEIN RELATED"/>
    <property type="match status" value="1"/>
</dbReference>
<dbReference type="PANTHER" id="PTHR22683:SF41">
    <property type="entry name" value="DNA TRANSLOCASE FTSK"/>
    <property type="match status" value="1"/>
</dbReference>
<feature type="binding site" evidence="3">
    <location>
        <begin position="531"/>
        <end position="538"/>
    </location>
    <ligand>
        <name>ATP</name>
        <dbReference type="ChEBI" id="CHEBI:30616"/>
    </ligand>
</feature>
<dbReference type="Gene3D" id="3.40.50.300">
    <property type="entry name" value="P-loop containing nucleotide triphosphate hydrolases"/>
    <property type="match status" value="1"/>
</dbReference>
<keyword evidence="1 3" id="KW-0547">Nucleotide-binding</keyword>
<evidence type="ECO:0000256" key="2">
    <source>
        <dbReference type="ARBA" id="ARBA00022840"/>
    </source>
</evidence>
<feature type="domain" description="FtsK" evidence="6">
    <location>
        <begin position="512"/>
        <end position="701"/>
    </location>
</feature>
<dbReference type="InterPro" id="IPR050206">
    <property type="entry name" value="FtsK/SpoIIIE/SftA"/>
</dbReference>
<evidence type="ECO:0000313" key="7">
    <source>
        <dbReference type="EMBL" id="QDI65096.1"/>
    </source>
</evidence>
<dbReference type="RefSeq" id="WP_141926407.1">
    <property type="nucleotide sequence ID" value="NZ_CP041200.1"/>
</dbReference>
<feature type="transmembrane region" description="Helical" evidence="5">
    <location>
        <begin position="65"/>
        <end position="83"/>
    </location>
</feature>
<feature type="transmembrane region" description="Helical" evidence="5">
    <location>
        <begin position="219"/>
        <end position="237"/>
    </location>
</feature>
<keyword evidence="2 3" id="KW-0067">ATP-binding</keyword>
<evidence type="ECO:0000256" key="3">
    <source>
        <dbReference type="PROSITE-ProRule" id="PRU00289"/>
    </source>
</evidence>
<evidence type="ECO:0000259" key="6">
    <source>
        <dbReference type="PROSITE" id="PS50901"/>
    </source>
</evidence>
<protein>
    <submittedName>
        <fullName evidence="7">DNA translocase FtsK</fullName>
    </submittedName>
</protein>
<organism evidence="7 8">
    <name type="scientific">Ureaplasma urealyticum</name>
    <name type="common">Ureaplasma urealyticum biotype 2</name>
    <dbReference type="NCBI Taxonomy" id="2130"/>
    <lineage>
        <taxon>Bacteria</taxon>
        <taxon>Bacillati</taxon>
        <taxon>Mycoplasmatota</taxon>
        <taxon>Mycoplasmoidales</taxon>
        <taxon>Mycoplasmoidaceae</taxon>
        <taxon>Ureaplasma</taxon>
    </lineage>
</organism>
<evidence type="ECO:0000256" key="4">
    <source>
        <dbReference type="SAM" id="MobiDB-lite"/>
    </source>
</evidence>
<feature type="transmembrane region" description="Helical" evidence="5">
    <location>
        <begin position="103"/>
        <end position="120"/>
    </location>
</feature>
<feature type="transmembrane region" description="Helical" evidence="5">
    <location>
        <begin position="244"/>
        <end position="266"/>
    </location>
</feature>
<keyword evidence="5" id="KW-0812">Transmembrane</keyword>
<evidence type="ECO:0000256" key="5">
    <source>
        <dbReference type="SAM" id="Phobius"/>
    </source>
</evidence>
<dbReference type="PROSITE" id="PS50901">
    <property type="entry name" value="FTSK"/>
    <property type="match status" value="1"/>
</dbReference>
<reference evidence="7 8" key="1">
    <citation type="submission" date="2019-07" db="EMBL/GenBank/DDBJ databases">
        <title>Comparative genomics of three clinical Ureaplasma species: analysis of their core genomes and virulence factors.</title>
        <authorList>
            <person name="Yang T."/>
            <person name="Zhang Y."/>
            <person name="Li X."/>
            <person name="Kong Y."/>
            <person name="Yu H."/>
            <person name="Ruan Z."/>
            <person name="Xie X."/>
            <person name="Zhang J."/>
        </authorList>
    </citation>
    <scope>NUCLEOTIDE SEQUENCE [LARGE SCALE GENOMIC DNA]</scope>
    <source>
        <strain evidence="7 8">132</strain>
    </source>
</reference>
<sequence length="776" mass="89648">MANDNKNSTPNKETISFYSYDDQLDESKKESNDLTSENKTQDKSSKPKPKKTKFSKLDFNNKKKIIGICVFALSFLILLFAIFKVPYTGAILDNVLEFFFGWVKYYIYAILLLFLIVFYIKKARKRLFSKWMIVFYVVTIILFTLIIGAVGYGVITHSLIYKFIVNTNQQTIDQKVLDSYKNNYEYIALVNLHAKKLHLSEWWAANWSQDFLKAIDKDHYYYTSIFAYGGIVGYANLDIYRANAWIFTIVIMSIILGIICFILITFGTRSRLGLKFKKWFINKIIANINTYHKKDYQLNERNYFEEKLGADHHGTNQQFSAKQIVEQQNIQTKITNSEPPINSPTSKNKKIEEIVSNPIVDNTNQVVDNTPITKNSKYEFYPRISIIDGKSQDYLHELKSIGENLKLVIDQFLESNQLECQFNTINTYFSNVEIIYQFSRLSLSNFIKNYLNLMKQTICDTDEYEISIYNDNELLVVQAKAKNLNAQINIKDILNDLEYNDKLCLGIGKLKERSVVWLEDNQVGSILVHGSQQASGRSMLISNIIISALYTKSPNELELFIVNNGSKPLKEFAKLKHTINCVDHDDFENVINLLKTIVNNINNENTLFTNNGVDNLDDYNAKNQNQKLAKKLIIISEYAEIINSEFKTRFDTLIRNIASVAKKHGIILILSSSITNENTVSFKNVFDYTIALKLNNPYESILLTDRNWCNNLSGFGDMLLIRNFDNLPLRVQTAKVSNDQFANIINEINSADYDINEYRHETKPTSKTQNFFNKQS</sequence>
<dbReference type="GO" id="GO:0005524">
    <property type="term" value="F:ATP binding"/>
    <property type="evidence" value="ECO:0007669"/>
    <property type="project" value="UniProtKB-UniRule"/>
</dbReference>
<dbReference type="EMBL" id="CP041200">
    <property type="protein sequence ID" value="QDI65096.1"/>
    <property type="molecule type" value="Genomic_DNA"/>
</dbReference>
<feature type="region of interest" description="Disordered" evidence="4">
    <location>
        <begin position="1"/>
        <end position="51"/>
    </location>
</feature>
<dbReference type="GO" id="GO:0003677">
    <property type="term" value="F:DNA binding"/>
    <property type="evidence" value="ECO:0007669"/>
    <property type="project" value="InterPro"/>
</dbReference>
<accession>A0AAP9D7J7</accession>
<keyword evidence="5" id="KW-1133">Transmembrane helix</keyword>
<feature type="compositionally biased region" description="Polar residues" evidence="4">
    <location>
        <begin position="1"/>
        <end position="17"/>
    </location>
</feature>
<feature type="transmembrane region" description="Helical" evidence="5">
    <location>
        <begin position="132"/>
        <end position="155"/>
    </location>
</feature>
<dbReference type="InterPro" id="IPR027417">
    <property type="entry name" value="P-loop_NTPase"/>
</dbReference>
<keyword evidence="5" id="KW-0472">Membrane</keyword>
<dbReference type="InterPro" id="IPR002543">
    <property type="entry name" value="FtsK_dom"/>
</dbReference>
<dbReference type="AlphaFoldDB" id="A0AAP9D7J7"/>
<name>A0AAP9D7J7_UREUR</name>
<dbReference type="Proteomes" id="UP000318231">
    <property type="component" value="Chromosome"/>
</dbReference>
<proteinExistence type="predicted"/>